<keyword evidence="1" id="KW-0418">Kinase</keyword>
<keyword evidence="1" id="KW-0808">Transferase</keyword>
<accession>A0ABR0IUX0</accession>
<dbReference type="EMBL" id="JAVRRA010029061">
    <property type="protein sequence ID" value="KAK5022578.1"/>
    <property type="molecule type" value="Genomic_DNA"/>
</dbReference>
<evidence type="ECO:0000313" key="2">
    <source>
        <dbReference type="Proteomes" id="UP001357485"/>
    </source>
</evidence>
<dbReference type="EC" id="2.7.11.22" evidence="1"/>
<comment type="caution">
    <text evidence="1">The sequence shown here is derived from an EMBL/GenBank/DDBJ whole genome shotgun (WGS) entry which is preliminary data.</text>
</comment>
<feature type="non-terminal residue" evidence="1">
    <location>
        <position position="1"/>
    </location>
</feature>
<proteinExistence type="predicted"/>
<keyword evidence="2" id="KW-1185">Reference proteome</keyword>
<feature type="non-terminal residue" evidence="1">
    <location>
        <position position="52"/>
    </location>
</feature>
<sequence length="52" mass="6067">EAAQFPDWGKMRFHDFPRREWDAILPTASESARDMVAKLVRYESGRRLTAAE</sequence>
<protein>
    <submittedName>
        <fullName evidence="1">Mitogen-activated protein kinase</fullName>
        <ecNumber evidence="1">2.7.11.22</ecNumber>
    </submittedName>
</protein>
<gene>
    <name evidence="1" type="primary">CSK1_2</name>
    <name evidence="1" type="ORF">LTR16_012423</name>
</gene>
<reference evidence="1 2" key="1">
    <citation type="submission" date="2023-08" db="EMBL/GenBank/DDBJ databases">
        <title>Black Yeasts Isolated from many extreme environments.</title>
        <authorList>
            <person name="Coleine C."/>
            <person name="Stajich J.E."/>
            <person name="Selbmann L."/>
        </authorList>
    </citation>
    <scope>NUCLEOTIDE SEQUENCE [LARGE SCALE GENOMIC DNA]</scope>
    <source>
        <strain evidence="1 2">CCFEE 536</strain>
    </source>
</reference>
<dbReference type="Proteomes" id="UP001357485">
    <property type="component" value="Unassembled WGS sequence"/>
</dbReference>
<dbReference type="GO" id="GO:0004693">
    <property type="term" value="F:cyclin-dependent protein serine/threonine kinase activity"/>
    <property type="evidence" value="ECO:0007669"/>
    <property type="project" value="UniProtKB-EC"/>
</dbReference>
<name>A0ABR0IUX0_9PEZI</name>
<evidence type="ECO:0000313" key="1">
    <source>
        <dbReference type="EMBL" id="KAK5022578.1"/>
    </source>
</evidence>
<organism evidence="1 2">
    <name type="scientific">Cryomyces antarcticus</name>
    <dbReference type="NCBI Taxonomy" id="329879"/>
    <lineage>
        <taxon>Eukaryota</taxon>
        <taxon>Fungi</taxon>
        <taxon>Dikarya</taxon>
        <taxon>Ascomycota</taxon>
        <taxon>Pezizomycotina</taxon>
        <taxon>Dothideomycetes</taxon>
        <taxon>Dothideomycetes incertae sedis</taxon>
        <taxon>Cryomyces</taxon>
    </lineage>
</organism>